<reference evidence="1 2" key="1">
    <citation type="submission" date="2017-08" db="EMBL/GenBank/DDBJ databases">
        <title>Infants hospitalized years apart are colonized by the same room-sourced microbial strains.</title>
        <authorList>
            <person name="Brooks B."/>
            <person name="Olm M.R."/>
            <person name="Firek B.A."/>
            <person name="Baker R."/>
            <person name="Thomas B.C."/>
            <person name="Morowitz M.J."/>
            <person name="Banfield J.F."/>
        </authorList>
    </citation>
    <scope>NUCLEOTIDE SEQUENCE [LARGE SCALE GENOMIC DNA]</scope>
    <source>
        <strain evidence="1">S2_005_003_R2_41</strain>
    </source>
</reference>
<dbReference type="InterPro" id="IPR012349">
    <property type="entry name" value="Split_barrel_FMN-bd"/>
</dbReference>
<dbReference type="AlphaFoldDB" id="A0A2W5Q087"/>
<sequence>MNTQPTLVEAFHAGERALQAEDGVRGQLALLGTRVIRDHMPQQHRDFFAQLPFLVLGSVDAQGQPWASVLAGAPGFVQAPDARMLRVDALPAADDPLATALSPGAPLGVLGIELPTRRRNRMNGTVSALGPAGFTIAVQQSFGNCPRYIQTRTPTAVPVAARPAPEQLTGLDDEALRLIAGADTFFIATAHPAARHGAARDEGVDVSHRGGAPGFVLPLGEGELAVPDFDGNRFFNTLGNLLLQPTAGLLFIDFERGDLLHVQVRGRIETDGAVMARMPPVDRWLRFEVTGALRRRAALPLRWGPAALSPYLP</sequence>
<gene>
    <name evidence="1" type="ORF">DI563_18955</name>
</gene>
<dbReference type="EMBL" id="QFPP01000282">
    <property type="protein sequence ID" value="PZQ70009.1"/>
    <property type="molecule type" value="Genomic_DNA"/>
</dbReference>
<organism evidence="1 2">
    <name type="scientific">Variovorax paradoxus</name>
    <dbReference type="NCBI Taxonomy" id="34073"/>
    <lineage>
        <taxon>Bacteria</taxon>
        <taxon>Pseudomonadati</taxon>
        <taxon>Pseudomonadota</taxon>
        <taxon>Betaproteobacteria</taxon>
        <taxon>Burkholderiales</taxon>
        <taxon>Comamonadaceae</taxon>
        <taxon>Variovorax</taxon>
    </lineage>
</organism>
<dbReference type="Proteomes" id="UP000249135">
    <property type="component" value="Unassembled WGS sequence"/>
</dbReference>
<accession>A0A2W5Q087</accession>
<name>A0A2W5Q087_VARPD</name>
<evidence type="ECO:0000313" key="2">
    <source>
        <dbReference type="Proteomes" id="UP000249135"/>
    </source>
</evidence>
<dbReference type="PANTHER" id="PTHR42815:SF2">
    <property type="entry name" value="FAD-BINDING, PUTATIVE (AFU_ORTHOLOGUE AFUA_6G07600)-RELATED"/>
    <property type="match status" value="1"/>
</dbReference>
<dbReference type="PANTHER" id="PTHR42815">
    <property type="entry name" value="FAD-BINDING, PUTATIVE (AFU_ORTHOLOGUE AFUA_6G07600)-RELATED"/>
    <property type="match status" value="1"/>
</dbReference>
<comment type="caution">
    <text evidence="1">The sequence shown here is derived from an EMBL/GenBank/DDBJ whole genome shotgun (WGS) entry which is preliminary data.</text>
</comment>
<proteinExistence type="predicted"/>
<protein>
    <submittedName>
        <fullName evidence="1">Flavin-nucleotide-binding protein</fullName>
    </submittedName>
</protein>
<dbReference type="Gene3D" id="2.30.110.10">
    <property type="entry name" value="Electron Transport, Fmn-binding Protein, Chain A"/>
    <property type="match status" value="1"/>
</dbReference>
<evidence type="ECO:0000313" key="1">
    <source>
        <dbReference type="EMBL" id="PZQ70009.1"/>
    </source>
</evidence>